<dbReference type="SUPFAM" id="SSF46689">
    <property type="entry name" value="Homeodomain-like"/>
    <property type="match status" value="1"/>
</dbReference>
<organism evidence="2">
    <name type="scientific">uncultured delta proteobacterium</name>
    <dbReference type="NCBI Taxonomy" id="34034"/>
    <lineage>
        <taxon>Bacteria</taxon>
        <taxon>Deltaproteobacteria</taxon>
        <taxon>environmental samples</taxon>
    </lineage>
</organism>
<sequence length="127" mass="14239">MKQATPEIRSIVVAAYFAGTASRKQLADIFGYHIETVSRWIRCSRVGRLAPLPRGHRISVFNANELVQLAAFIENNPDATLAEIRTHFAKSCSLVAIHKIIQKIGYVFKKNAEGKRARARGHSQKPR</sequence>
<accession>A0A212KAT7</accession>
<proteinExistence type="predicted"/>
<dbReference type="InterPro" id="IPR055247">
    <property type="entry name" value="InsJ-like_HTH"/>
</dbReference>
<reference evidence="2" key="1">
    <citation type="submission" date="2016-04" db="EMBL/GenBank/DDBJ databases">
        <authorList>
            <person name="Evans L.H."/>
            <person name="Alamgir A."/>
            <person name="Owens N."/>
            <person name="Weber N.D."/>
            <person name="Virtaneva K."/>
            <person name="Barbian K."/>
            <person name="Babar A."/>
            <person name="Rosenke K."/>
        </authorList>
    </citation>
    <scope>NUCLEOTIDE SEQUENCE</scope>
    <source>
        <strain evidence="2">86</strain>
    </source>
</reference>
<evidence type="ECO:0000313" key="2">
    <source>
        <dbReference type="EMBL" id="SBW08728.1"/>
    </source>
</evidence>
<feature type="domain" description="Insertion element IS150 protein InsJ-like helix-turn-helix" evidence="1">
    <location>
        <begin position="12"/>
        <end position="52"/>
    </location>
</feature>
<protein>
    <recommendedName>
        <fullName evidence="1">Insertion element IS150 protein InsJ-like helix-turn-helix domain-containing protein</fullName>
    </recommendedName>
</protein>
<dbReference type="Pfam" id="PF13518">
    <property type="entry name" value="HTH_28"/>
    <property type="match status" value="1"/>
</dbReference>
<evidence type="ECO:0000259" key="1">
    <source>
        <dbReference type="Pfam" id="PF13518"/>
    </source>
</evidence>
<gene>
    <name evidence="2" type="ORF">KL86DPRO_40167</name>
</gene>
<dbReference type="InterPro" id="IPR009057">
    <property type="entry name" value="Homeodomain-like_sf"/>
</dbReference>
<dbReference type="AlphaFoldDB" id="A0A212KAT7"/>
<name>A0A212KAT7_9DELT</name>
<dbReference type="EMBL" id="FLUQ01000004">
    <property type="protein sequence ID" value="SBW08728.1"/>
    <property type="molecule type" value="Genomic_DNA"/>
</dbReference>